<accession>A0A671R0D1</accession>
<evidence type="ECO:0000313" key="3">
    <source>
        <dbReference type="Proteomes" id="UP000472260"/>
    </source>
</evidence>
<dbReference type="GO" id="GO:0005737">
    <property type="term" value="C:cytoplasm"/>
    <property type="evidence" value="ECO:0007669"/>
    <property type="project" value="TreeGrafter"/>
</dbReference>
<keyword evidence="3" id="KW-1185">Reference proteome</keyword>
<evidence type="ECO:0000256" key="1">
    <source>
        <dbReference type="ARBA" id="ARBA00038068"/>
    </source>
</evidence>
<dbReference type="Ensembl" id="ENSSANT00000081467.1">
    <property type="protein sequence ID" value="ENSSANP00000076655.1"/>
    <property type="gene ID" value="ENSSANG00000038166.1"/>
</dbReference>
<dbReference type="GO" id="GO:0045905">
    <property type="term" value="P:positive regulation of translational termination"/>
    <property type="evidence" value="ECO:0007669"/>
    <property type="project" value="TreeGrafter"/>
</dbReference>
<dbReference type="AlphaFoldDB" id="A0A671R0D1"/>
<evidence type="ECO:0000313" key="2">
    <source>
        <dbReference type="Ensembl" id="ENSSANP00000076655.1"/>
    </source>
</evidence>
<protein>
    <submittedName>
        <fullName evidence="2">Uncharacterized protein</fullName>
    </submittedName>
</protein>
<dbReference type="GO" id="GO:0043565">
    <property type="term" value="F:sequence-specific DNA binding"/>
    <property type="evidence" value="ECO:0007669"/>
    <property type="project" value="TreeGrafter"/>
</dbReference>
<dbReference type="InterPro" id="IPR050910">
    <property type="entry name" value="JMJD6_ArgDemeth/LysHydrox"/>
</dbReference>
<proteinExistence type="inferred from homology"/>
<dbReference type="SUPFAM" id="SSF51197">
    <property type="entry name" value="Clavaminate synthase-like"/>
    <property type="match status" value="1"/>
</dbReference>
<dbReference type="PANTHER" id="PTHR12480">
    <property type="entry name" value="ARGININE DEMETHYLASE AND LYSYL-HYDROXYLASE JMJD"/>
    <property type="match status" value="1"/>
</dbReference>
<reference evidence="2" key="2">
    <citation type="submission" date="2025-09" db="UniProtKB">
        <authorList>
            <consortium name="Ensembl"/>
        </authorList>
    </citation>
    <scope>IDENTIFICATION</scope>
</reference>
<reference evidence="2" key="1">
    <citation type="submission" date="2025-08" db="UniProtKB">
        <authorList>
            <consortium name="Ensembl"/>
        </authorList>
    </citation>
    <scope>IDENTIFICATION</scope>
</reference>
<name>A0A671R0D1_9TELE</name>
<dbReference type="PANTHER" id="PTHR12480:SF6">
    <property type="entry name" value="2-OXOGLUTARATE AND IRON-DEPENDENT OXYGENASE JMJD4"/>
    <property type="match status" value="1"/>
</dbReference>
<comment type="similarity">
    <text evidence="1">Belongs to the JMJD6 family.</text>
</comment>
<dbReference type="GO" id="GO:0005634">
    <property type="term" value="C:nucleus"/>
    <property type="evidence" value="ECO:0007669"/>
    <property type="project" value="TreeGrafter"/>
</dbReference>
<sequence>SPPHTEYIEREIPYPKLFKKYLIPNQPCMFSKKFTEDWNCRKNWVTADGKPNFQRLLHEFGEQRIIFHYTCINVAKEYNSNPKQIMPFKEFMQYWREYIQNGHSAPKGCLYVKDWHMQRYSSSKFWESIQVISIISCSYFLNFMCQSCQSTAYI</sequence>
<dbReference type="GO" id="GO:0016706">
    <property type="term" value="F:2-oxoglutarate-dependent dioxygenase activity"/>
    <property type="evidence" value="ECO:0007669"/>
    <property type="project" value="TreeGrafter"/>
</dbReference>
<organism evidence="2 3">
    <name type="scientific">Sinocyclocheilus anshuiensis</name>
    <dbReference type="NCBI Taxonomy" id="1608454"/>
    <lineage>
        <taxon>Eukaryota</taxon>
        <taxon>Metazoa</taxon>
        <taxon>Chordata</taxon>
        <taxon>Craniata</taxon>
        <taxon>Vertebrata</taxon>
        <taxon>Euteleostomi</taxon>
        <taxon>Actinopterygii</taxon>
        <taxon>Neopterygii</taxon>
        <taxon>Teleostei</taxon>
        <taxon>Ostariophysi</taxon>
        <taxon>Cypriniformes</taxon>
        <taxon>Cyprinidae</taxon>
        <taxon>Cyprininae</taxon>
        <taxon>Sinocyclocheilus</taxon>
    </lineage>
</organism>
<dbReference type="Proteomes" id="UP000472260">
    <property type="component" value="Unassembled WGS sequence"/>
</dbReference>
<dbReference type="Gene3D" id="2.60.120.650">
    <property type="entry name" value="Cupin"/>
    <property type="match status" value="1"/>
</dbReference>